<dbReference type="AlphaFoldDB" id="Q2IDQ6"/>
<dbReference type="eggNOG" id="COG1352">
    <property type="taxonomic scope" value="Bacteria"/>
</dbReference>
<dbReference type="KEGG" id="ade:Adeh_2941"/>
<evidence type="ECO:0000313" key="4">
    <source>
        <dbReference type="Proteomes" id="UP000001935"/>
    </source>
</evidence>
<proteinExistence type="predicted"/>
<dbReference type="GO" id="GO:0008757">
    <property type="term" value="F:S-adenosylmethionine-dependent methyltransferase activity"/>
    <property type="evidence" value="ECO:0007669"/>
    <property type="project" value="InterPro"/>
</dbReference>
<keyword evidence="3" id="KW-0489">Methyltransferase</keyword>
<gene>
    <name evidence="3" type="ordered locus">Adeh_2941</name>
</gene>
<feature type="domain" description="CheR-type methyltransferase" evidence="2">
    <location>
        <begin position="34"/>
        <end position="277"/>
    </location>
</feature>
<dbReference type="PANTHER" id="PTHR24422:SF10">
    <property type="entry name" value="CHEMOTAXIS PROTEIN METHYLTRANSFERASE 2"/>
    <property type="match status" value="1"/>
</dbReference>
<reference evidence="3 4" key="1">
    <citation type="submission" date="2006-01" db="EMBL/GenBank/DDBJ databases">
        <title>Complete sequence of Anaeromyxobacter dehalogenans 2CP-C.</title>
        <authorList>
            <consortium name="US DOE Joint Genome Institute"/>
            <person name="Copeland A."/>
            <person name="Lucas S."/>
            <person name="Lapidus A."/>
            <person name="Barry K."/>
            <person name="Detter J.C."/>
            <person name="Glavina T."/>
            <person name="Hammon N."/>
            <person name="Israni S."/>
            <person name="Pitluck S."/>
            <person name="Brettin T."/>
            <person name="Bruce D."/>
            <person name="Han C."/>
            <person name="Tapia R."/>
            <person name="Gilna P."/>
            <person name="Kiss H."/>
            <person name="Schmutz J."/>
            <person name="Larimer F."/>
            <person name="Land M."/>
            <person name="Kyrpides N."/>
            <person name="Anderson I."/>
            <person name="Sanford R.A."/>
            <person name="Ritalahti K.M."/>
            <person name="Thomas H.S."/>
            <person name="Kirby J.R."/>
            <person name="Zhulin I.B."/>
            <person name="Loeffler F.E."/>
            <person name="Richardson P."/>
        </authorList>
    </citation>
    <scope>NUCLEOTIDE SEQUENCE [LARGE SCALE GENOMIC DNA]</scope>
    <source>
        <strain evidence="3 4">2CP-C</strain>
    </source>
</reference>
<dbReference type="Pfam" id="PF01739">
    <property type="entry name" value="CheR"/>
    <property type="match status" value="1"/>
</dbReference>
<dbReference type="Gene3D" id="3.40.50.150">
    <property type="entry name" value="Vaccinia Virus protein VP39"/>
    <property type="match status" value="1"/>
</dbReference>
<dbReference type="PROSITE" id="PS50123">
    <property type="entry name" value="CHER"/>
    <property type="match status" value="1"/>
</dbReference>
<evidence type="ECO:0000256" key="1">
    <source>
        <dbReference type="SAM" id="MobiDB-lite"/>
    </source>
</evidence>
<dbReference type="InterPro" id="IPR050903">
    <property type="entry name" value="Bact_Chemotaxis_MeTrfase"/>
</dbReference>
<dbReference type="PANTHER" id="PTHR24422">
    <property type="entry name" value="CHEMOTAXIS PROTEIN METHYLTRANSFERASE"/>
    <property type="match status" value="1"/>
</dbReference>
<feature type="compositionally biased region" description="Basic and acidic residues" evidence="1">
    <location>
        <begin position="1"/>
        <end position="23"/>
    </location>
</feature>
<dbReference type="InterPro" id="IPR022641">
    <property type="entry name" value="CheR_N"/>
</dbReference>
<keyword evidence="3" id="KW-0808">Transferase</keyword>
<dbReference type="Proteomes" id="UP000001935">
    <property type="component" value="Chromosome"/>
</dbReference>
<name>Q2IDQ6_ANADE</name>
<dbReference type="InterPro" id="IPR022642">
    <property type="entry name" value="CheR_C"/>
</dbReference>
<dbReference type="PRINTS" id="PR00996">
    <property type="entry name" value="CHERMTFRASE"/>
</dbReference>
<accession>Q2IDQ6</accession>
<dbReference type="InterPro" id="IPR000780">
    <property type="entry name" value="CheR_MeTrfase"/>
</dbReference>
<evidence type="ECO:0000259" key="2">
    <source>
        <dbReference type="PROSITE" id="PS50123"/>
    </source>
</evidence>
<dbReference type="EMBL" id="CP000251">
    <property type="protein sequence ID" value="ABC82711.1"/>
    <property type="molecule type" value="Genomic_DNA"/>
</dbReference>
<protein>
    <submittedName>
        <fullName evidence="3">MCP methyltransferase, CheR-type</fullName>
    </submittedName>
</protein>
<dbReference type="STRING" id="290397.Adeh_2941"/>
<dbReference type="HOGENOM" id="CLU_025854_1_2_7"/>
<dbReference type="SMART" id="SM00138">
    <property type="entry name" value="MeTrc"/>
    <property type="match status" value="1"/>
</dbReference>
<dbReference type="Pfam" id="PF03705">
    <property type="entry name" value="CheR_N"/>
    <property type="match status" value="1"/>
</dbReference>
<dbReference type="SUPFAM" id="SSF53335">
    <property type="entry name" value="S-adenosyl-L-methionine-dependent methyltransferases"/>
    <property type="match status" value="1"/>
</dbReference>
<organism evidence="3 4">
    <name type="scientific">Anaeromyxobacter dehalogenans (strain 2CP-C)</name>
    <dbReference type="NCBI Taxonomy" id="290397"/>
    <lineage>
        <taxon>Bacteria</taxon>
        <taxon>Pseudomonadati</taxon>
        <taxon>Myxococcota</taxon>
        <taxon>Myxococcia</taxon>
        <taxon>Myxococcales</taxon>
        <taxon>Cystobacterineae</taxon>
        <taxon>Anaeromyxobacteraceae</taxon>
        <taxon>Anaeromyxobacter</taxon>
    </lineage>
</organism>
<evidence type="ECO:0000313" key="3">
    <source>
        <dbReference type="EMBL" id="ABC82711.1"/>
    </source>
</evidence>
<sequence length="305" mass="32966">MLGPRSREACPTRRGRCPRDMTDLARSSASTDRLPQAHLAEILSVVRARLGLDLTGYRPGTVERRIRTAMIASGAPSSAAYVERLRTDRHLARDLLARVTVKVSRFYRDAPAVERVREALAARAAATPGPLAVWSAGCGRGEEPYTLAMLLDDAGAPAGPDVVATDVAPDALAAAEAATYPADALPELPRPFRDRYLTPVLGAGRAAYRVHPAIRARVRTLRHDLSAARAPPDPGRFDLVACRNTLIYFQPALQRRALELLLDALAPGGLLWLGPAEWPALARDRLEVLDRRARLFRAVGGGADA</sequence>
<dbReference type="GO" id="GO:0032259">
    <property type="term" value="P:methylation"/>
    <property type="evidence" value="ECO:0007669"/>
    <property type="project" value="UniProtKB-KW"/>
</dbReference>
<feature type="region of interest" description="Disordered" evidence="1">
    <location>
        <begin position="1"/>
        <end position="30"/>
    </location>
</feature>
<dbReference type="SUPFAM" id="SSF47757">
    <property type="entry name" value="Chemotaxis receptor methyltransferase CheR, N-terminal domain"/>
    <property type="match status" value="1"/>
</dbReference>
<dbReference type="InterPro" id="IPR029063">
    <property type="entry name" value="SAM-dependent_MTases_sf"/>
</dbReference>